<dbReference type="InterPro" id="IPR020472">
    <property type="entry name" value="WD40_PAC1"/>
</dbReference>
<dbReference type="Pfam" id="PF00400">
    <property type="entry name" value="WD40"/>
    <property type="match status" value="5"/>
</dbReference>
<name>A0A1Y2HWF4_9FUNG</name>
<evidence type="ECO:0000256" key="2">
    <source>
        <dbReference type="ARBA" id="ARBA00022737"/>
    </source>
</evidence>
<evidence type="ECO:0000313" key="6">
    <source>
        <dbReference type="Proteomes" id="UP000193411"/>
    </source>
</evidence>
<dbReference type="PRINTS" id="PR00320">
    <property type="entry name" value="GPROTEINBRPT"/>
</dbReference>
<dbReference type="AlphaFoldDB" id="A0A1Y2HWF4"/>
<dbReference type="SUPFAM" id="SSF50978">
    <property type="entry name" value="WD40 repeat-like"/>
    <property type="match status" value="1"/>
</dbReference>
<keyword evidence="1 3" id="KW-0853">WD repeat</keyword>
<protein>
    <submittedName>
        <fullName evidence="5">WD40-repeat-containing domain protein</fullName>
    </submittedName>
</protein>
<dbReference type="SMART" id="SM00320">
    <property type="entry name" value="WD40"/>
    <property type="match status" value="6"/>
</dbReference>
<dbReference type="EMBL" id="MCFL01000010">
    <property type="protein sequence ID" value="ORZ38033.1"/>
    <property type="molecule type" value="Genomic_DNA"/>
</dbReference>
<feature type="repeat" description="WD" evidence="3">
    <location>
        <begin position="275"/>
        <end position="300"/>
    </location>
</feature>
<evidence type="ECO:0000256" key="4">
    <source>
        <dbReference type="SAM" id="MobiDB-lite"/>
    </source>
</evidence>
<dbReference type="PROSITE" id="PS50294">
    <property type="entry name" value="WD_REPEATS_REGION"/>
    <property type="match status" value="1"/>
</dbReference>
<dbReference type="OrthoDB" id="6262491at2759"/>
<gene>
    <name evidence="5" type="ORF">BCR44DRAFT_1388063</name>
</gene>
<dbReference type="PANTHER" id="PTHR22847">
    <property type="entry name" value="WD40 REPEAT PROTEIN"/>
    <property type="match status" value="1"/>
</dbReference>
<dbReference type="STRING" id="765915.A0A1Y2HWF4"/>
<proteinExistence type="predicted"/>
<organism evidence="5 6">
    <name type="scientific">Catenaria anguillulae PL171</name>
    <dbReference type="NCBI Taxonomy" id="765915"/>
    <lineage>
        <taxon>Eukaryota</taxon>
        <taxon>Fungi</taxon>
        <taxon>Fungi incertae sedis</taxon>
        <taxon>Blastocladiomycota</taxon>
        <taxon>Blastocladiomycetes</taxon>
        <taxon>Blastocladiales</taxon>
        <taxon>Catenariaceae</taxon>
        <taxon>Catenaria</taxon>
    </lineage>
</organism>
<dbReference type="GO" id="GO:1990234">
    <property type="term" value="C:transferase complex"/>
    <property type="evidence" value="ECO:0007669"/>
    <property type="project" value="UniProtKB-ARBA"/>
</dbReference>
<accession>A0A1Y2HWF4</accession>
<keyword evidence="6" id="KW-1185">Reference proteome</keyword>
<feature type="region of interest" description="Disordered" evidence="4">
    <location>
        <begin position="355"/>
        <end position="377"/>
    </location>
</feature>
<comment type="caution">
    <text evidence="5">The sequence shown here is derived from an EMBL/GenBank/DDBJ whole genome shotgun (WGS) entry which is preliminary data.</text>
</comment>
<reference evidence="5 6" key="1">
    <citation type="submission" date="2016-07" db="EMBL/GenBank/DDBJ databases">
        <title>Pervasive Adenine N6-methylation of Active Genes in Fungi.</title>
        <authorList>
            <consortium name="DOE Joint Genome Institute"/>
            <person name="Mondo S.J."/>
            <person name="Dannebaum R.O."/>
            <person name="Kuo R.C."/>
            <person name="Labutti K."/>
            <person name="Haridas S."/>
            <person name="Kuo A."/>
            <person name="Salamov A."/>
            <person name="Ahrendt S.R."/>
            <person name="Lipzen A."/>
            <person name="Sullivan W."/>
            <person name="Andreopoulos W.B."/>
            <person name="Clum A."/>
            <person name="Lindquist E."/>
            <person name="Daum C."/>
            <person name="Ramamoorthy G.K."/>
            <person name="Gryganskyi A."/>
            <person name="Culley D."/>
            <person name="Magnuson J.K."/>
            <person name="James T.Y."/>
            <person name="O'Malley M.A."/>
            <person name="Stajich J.E."/>
            <person name="Spatafora J.W."/>
            <person name="Visel A."/>
            <person name="Grigoriev I.V."/>
        </authorList>
    </citation>
    <scope>NUCLEOTIDE SEQUENCE [LARGE SCALE GENOMIC DNA]</scope>
    <source>
        <strain evidence="5 6">PL171</strain>
    </source>
</reference>
<dbReference type="InterPro" id="IPR015943">
    <property type="entry name" value="WD40/YVTN_repeat-like_dom_sf"/>
</dbReference>
<feature type="repeat" description="WD" evidence="3">
    <location>
        <begin position="133"/>
        <end position="174"/>
    </location>
</feature>
<dbReference type="InterPro" id="IPR036322">
    <property type="entry name" value="WD40_repeat_dom_sf"/>
</dbReference>
<evidence type="ECO:0000256" key="3">
    <source>
        <dbReference type="PROSITE-ProRule" id="PRU00221"/>
    </source>
</evidence>
<dbReference type="PANTHER" id="PTHR22847:SF637">
    <property type="entry name" value="WD REPEAT DOMAIN 5B"/>
    <property type="match status" value="1"/>
</dbReference>
<dbReference type="PROSITE" id="PS50082">
    <property type="entry name" value="WD_REPEATS_2"/>
    <property type="match status" value="5"/>
</dbReference>
<evidence type="ECO:0000256" key="1">
    <source>
        <dbReference type="ARBA" id="ARBA00022574"/>
    </source>
</evidence>
<dbReference type="CDD" id="cd00200">
    <property type="entry name" value="WD40"/>
    <property type="match status" value="1"/>
</dbReference>
<keyword evidence="2" id="KW-0677">Repeat</keyword>
<feature type="repeat" description="WD" evidence="3">
    <location>
        <begin position="174"/>
        <end position="215"/>
    </location>
</feature>
<dbReference type="InterPro" id="IPR001680">
    <property type="entry name" value="WD40_rpt"/>
</dbReference>
<dbReference type="Gene3D" id="2.130.10.10">
    <property type="entry name" value="YVTN repeat-like/Quinoprotein amine dehydrogenase"/>
    <property type="match status" value="2"/>
</dbReference>
<sequence>MVNISSEAQDFFQSDASLLTAKRRQLKQANTLGNPRQLPSKILSAQPFASPLLANGSTPGSPLLLITDAGHMIRIVDAESGKSIATFKGHTGPVTSAVYMHDSAANDTFIFTGSWDKSIKKWSLATRECLATYALHRDFVKSLTLSPMRTHLASGSSDKSIRILDLATGSSRTLLGHTRGIEDLAFSPDAKYLWSGGSEGSIRKWDLETCTEVSTQVTGHHTSVYALWLDAEDDALWSASADHEVKRWTIVPGKEKEEMKLEHADYVTAVLPFGGGVVFTGSRDEGIRVWDVAAEKLIKVIDGHFDTVTALCIVGDTLYSCSLDGTLRSWKLQEVLDPKVEFKVEIKLDEDEVQQAPKAELTAEEEAELAELMSDDD</sequence>
<evidence type="ECO:0000313" key="5">
    <source>
        <dbReference type="EMBL" id="ORZ38033.1"/>
    </source>
</evidence>
<feature type="repeat" description="WD" evidence="3">
    <location>
        <begin position="217"/>
        <end position="258"/>
    </location>
</feature>
<feature type="compositionally biased region" description="Acidic residues" evidence="4">
    <location>
        <begin position="362"/>
        <end position="377"/>
    </location>
</feature>
<feature type="repeat" description="WD" evidence="3">
    <location>
        <begin position="87"/>
        <end position="132"/>
    </location>
</feature>
<dbReference type="Proteomes" id="UP000193411">
    <property type="component" value="Unassembled WGS sequence"/>
</dbReference>